<keyword evidence="4" id="KW-1185">Reference proteome</keyword>
<dbReference type="InterPro" id="IPR025411">
    <property type="entry name" value="DUF4136"/>
</dbReference>
<organism evidence="3 4">
    <name type="scientific">Novosphingobium sediminis</name>
    <dbReference type="NCBI Taxonomy" id="707214"/>
    <lineage>
        <taxon>Bacteria</taxon>
        <taxon>Pseudomonadati</taxon>
        <taxon>Pseudomonadota</taxon>
        <taxon>Alphaproteobacteria</taxon>
        <taxon>Sphingomonadales</taxon>
        <taxon>Sphingomonadaceae</taxon>
        <taxon>Novosphingobium</taxon>
    </lineage>
</organism>
<accession>A0A512AKK8</accession>
<feature type="domain" description="DUF4136" evidence="2">
    <location>
        <begin position="51"/>
        <end position="184"/>
    </location>
</feature>
<dbReference type="RefSeq" id="WP_246135158.1">
    <property type="nucleotide sequence ID" value="NZ_BJYR01000013.1"/>
</dbReference>
<gene>
    <name evidence="3" type="ORF">NSE01_20820</name>
</gene>
<protein>
    <recommendedName>
        <fullName evidence="2">DUF4136 domain-containing protein</fullName>
    </recommendedName>
</protein>
<evidence type="ECO:0000313" key="4">
    <source>
        <dbReference type="Proteomes" id="UP000321464"/>
    </source>
</evidence>
<dbReference type="Pfam" id="PF13590">
    <property type="entry name" value="DUF4136"/>
    <property type="match status" value="1"/>
</dbReference>
<feature type="signal peptide" evidence="1">
    <location>
        <begin position="1"/>
        <end position="19"/>
    </location>
</feature>
<evidence type="ECO:0000256" key="1">
    <source>
        <dbReference type="SAM" id="SignalP"/>
    </source>
</evidence>
<keyword evidence="1" id="KW-0732">Signal</keyword>
<comment type="caution">
    <text evidence="3">The sequence shown here is derived from an EMBL/GenBank/DDBJ whole genome shotgun (WGS) entry which is preliminary data.</text>
</comment>
<feature type="chain" id="PRO_5021939668" description="DUF4136 domain-containing protein" evidence="1">
    <location>
        <begin position="20"/>
        <end position="194"/>
    </location>
</feature>
<sequence>MKARLLLAAFALAASPALAAPVEVTRFHTPDSITTLGRSAVAVIAAPGTDPSSLETRVWLQAVEAELAALRFGTATPGAADAVAEVRVEREVQRTERQRGPVSVGVGGSTGGWNSGVGLGVGFNLGGGPKARVYTRLVVTIRSRATGLSLWEGRAENVERQKAKEAAVDQAALRIAHALFSGFPRTSGATITVK</sequence>
<name>A0A512AKK8_9SPHN</name>
<evidence type="ECO:0000259" key="2">
    <source>
        <dbReference type="Pfam" id="PF13590"/>
    </source>
</evidence>
<reference evidence="3 4" key="1">
    <citation type="submission" date="2019-07" db="EMBL/GenBank/DDBJ databases">
        <title>Whole genome shotgun sequence of Novosphingobium sediminis NBRC 106119.</title>
        <authorList>
            <person name="Hosoyama A."/>
            <person name="Uohara A."/>
            <person name="Ohji S."/>
            <person name="Ichikawa N."/>
        </authorList>
    </citation>
    <scope>NUCLEOTIDE SEQUENCE [LARGE SCALE GENOMIC DNA]</scope>
    <source>
        <strain evidence="3 4">NBRC 106119</strain>
    </source>
</reference>
<evidence type="ECO:0000313" key="3">
    <source>
        <dbReference type="EMBL" id="GEO00250.1"/>
    </source>
</evidence>
<dbReference type="Proteomes" id="UP000321464">
    <property type="component" value="Unassembled WGS sequence"/>
</dbReference>
<dbReference type="AlphaFoldDB" id="A0A512AKK8"/>
<proteinExistence type="predicted"/>
<dbReference type="EMBL" id="BJYR01000013">
    <property type="protein sequence ID" value="GEO00250.1"/>
    <property type="molecule type" value="Genomic_DNA"/>
</dbReference>